<name>A0A4R0PD14_9HYPH</name>
<dbReference type="PANTHER" id="PTHR47163">
    <property type="entry name" value="DDE_TNP_IS1595 DOMAIN-CONTAINING PROTEIN"/>
    <property type="match status" value="1"/>
</dbReference>
<dbReference type="AlphaFoldDB" id="A0A4R0PD14"/>
<evidence type="ECO:0000313" key="3">
    <source>
        <dbReference type="Proteomes" id="UP000291301"/>
    </source>
</evidence>
<dbReference type="PANTHER" id="PTHR47163:SF2">
    <property type="entry name" value="SI:DKEY-17M8.2"/>
    <property type="match status" value="1"/>
</dbReference>
<dbReference type="NCBIfam" id="NF033547">
    <property type="entry name" value="transpos_IS1595"/>
    <property type="match status" value="1"/>
</dbReference>
<dbReference type="InterPro" id="IPR024442">
    <property type="entry name" value="Transposase_Zn_ribbon"/>
</dbReference>
<organism evidence="2 3">
    <name type="scientific">Oricola cellulosilytica</name>
    <dbReference type="NCBI Taxonomy" id="1429082"/>
    <lineage>
        <taxon>Bacteria</taxon>
        <taxon>Pseudomonadati</taxon>
        <taxon>Pseudomonadota</taxon>
        <taxon>Alphaproteobacteria</taxon>
        <taxon>Hyphomicrobiales</taxon>
        <taxon>Ahrensiaceae</taxon>
        <taxon>Oricola</taxon>
    </lineage>
</organism>
<accession>A0A4R0PD14</accession>
<dbReference type="InterPro" id="IPR024445">
    <property type="entry name" value="Tnp_ISXO2-like"/>
</dbReference>
<gene>
    <name evidence="2" type="ORF">E0D97_08350</name>
</gene>
<dbReference type="EMBL" id="SJST01000003">
    <property type="protein sequence ID" value="TCD14095.1"/>
    <property type="molecule type" value="Genomic_DNA"/>
</dbReference>
<dbReference type="Pfam" id="PF12760">
    <property type="entry name" value="Zn_ribbon_IS1595"/>
    <property type="match status" value="1"/>
</dbReference>
<dbReference type="Proteomes" id="UP000291301">
    <property type="component" value="Unassembled WGS sequence"/>
</dbReference>
<protein>
    <submittedName>
        <fullName evidence="2">IS1595 family transposase</fullName>
    </submittedName>
</protein>
<evidence type="ECO:0000313" key="2">
    <source>
        <dbReference type="EMBL" id="TCD14095.1"/>
    </source>
</evidence>
<feature type="domain" description="ISXO2-like transposase" evidence="1">
    <location>
        <begin position="130"/>
        <end position="287"/>
    </location>
</feature>
<dbReference type="RefSeq" id="WP_131567782.1">
    <property type="nucleotide sequence ID" value="NZ_JAINFK010000002.1"/>
</dbReference>
<dbReference type="Pfam" id="PF12762">
    <property type="entry name" value="DDE_Tnp_IS1595"/>
    <property type="match status" value="1"/>
</dbReference>
<dbReference type="OrthoDB" id="271821at2"/>
<evidence type="ECO:0000259" key="1">
    <source>
        <dbReference type="SMART" id="SM01126"/>
    </source>
</evidence>
<sequence length="323" mass="36753">MKLESPIFTDVDAAREHLEAQRWPHGPLCPHCGNADPARITKMEGKKHRPGLYNCMECRKQFSITVGTVFERSKIPLNKWLLATFLLASSKKGMSAHQLHRMLGVTYKTAWFMAHRIREAMKGDVSTSGPMGGEGKTIEADETYIGRREDGYVSPQRKGRPLLKRKKPGKNAVVGLVERGGKVRTVHVQHATKASVREILVRNADRASTLYTDESRLYWETGKEYGSHKTVKHTAGEYARREGEAVVHTNTIENVFSIFKRGMIGVYQHCGEAHLHRYLAEFDFRYNRRTALKVTDTERHDDLLSRIGGKRLTYRRTNEAGYA</sequence>
<reference evidence="2 3" key="1">
    <citation type="journal article" date="2015" name="Antonie Van Leeuwenhoek">
        <title>Oricola cellulosilytica gen. nov., sp. nov., a cellulose-degrading bacterium of the family Phyllobacteriaceae isolated from surface seashore water, and emended descriptions of Mesorhizobium loti and Phyllobacterium myrsinacearum.</title>
        <authorList>
            <person name="Hameed A."/>
            <person name="Shahina M."/>
            <person name="Lai W.A."/>
            <person name="Lin S.Y."/>
            <person name="Young L.S."/>
            <person name="Liu Y.C."/>
            <person name="Hsu Y.H."/>
            <person name="Young C.C."/>
        </authorList>
    </citation>
    <scope>NUCLEOTIDE SEQUENCE [LARGE SCALE GENOMIC DNA]</scope>
    <source>
        <strain evidence="2 3">KCTC 52183</strain>
    </source>
</reference>
<dbReference type="SMART" id="SM01126">
    <property type="entry name" value="DDE_Tnp_IS1595"/>
    <property type="match status" value="1"/>
</dbReference>
<dbReference type="InterPro" id="IPR053164">
    <property type="entry name" value="IS1016-like_transposase"/>
</dbReference>
<comment type="caution">
    <text evidence="2">The sequence shown here is derived from an EMBL/GenBank/DDBJ whole genome shotgun (WGS) entry which is preliminary data.</text>
</comment>
<keyword evidence="3" id="KW-1185">Reference proteome</keyword>
<proteinExistence type="predicted"/>